<feature type="compositionally biased region" description="Polar residues" evidence="1">
    <location>
        <begin position="570"/>
        <end position="579"/>
    </location>
</feature>
<feature type="compositionally biased region" description="Basic and acidic residues" evidence="1">
    <location>
        <begin position="391"/>
        <end position="405"/>
    </location>
</feature>
<feature type="compositionally biased region" description="Polar residues" evidence="1">
    <location>
        <begin position="482"/>
        <end position="498"/>
    </location>
</feature>
<proteinExistence type="predicted"/>
<feature type="region of interest" description="Disordered" evidence="1">
    <location>
        <begin position="264"/>
        <end position="714"/>
    </location>
</feature>
<feature type="region of interest" description="Disordered" evidence="1">
    <location>
        <begin position="146"/>
        <end position="176"/>
    </location>
</feature>
<feature type="compositionally biased region" description="Polar residues" evidence="1">
    <location>
        <begin position="274"/>
        <end position="291"/>
    </location>
</feature>
<feature type="compositionally biased region" description="Low complexity" evidence="1">
    <location>
        <begin position="596"/>
        <end position="609"/>
    </location>
</feature>
<reference evidence="2" key="2">
    <citation type="submission" date="2021-04" db="EMBL/GenBank/DDBJ databases">
        <authorList>
            <person name="Podell S."/>
        </authorList>
    </citation>
    <scope>NUCLEOTIDE SEQUENCE</scope>
    <source>
        <strain evidence="2">Hildebrandi</strain>
    </source>
</reference>
<feature type="region of interest" description="Disordered" evidence="1">
    <location>
        <begin position="11"/>
        <end position="54"/>
    </location>
</feature>
<accession>A0A9K3Q199</accession>
<feature type="compositionally biased region" description="Polar residues" evidence="1">
    <location>
        <begin position="666"/>
        <end position="686"/>
    </location>
</feature>
<dbReference type="Proteomes" id="UP000693970">
    <property type="component" value="Unassembled WGS sequence"/>
</dbReference>
<name>A0A9K3Q199_9STRA</name>
<dbReference type="AlphaFoldDB" id="A0A9K3Q199"/>
<feature type="compositionally biased region" description="Polar residues" evidence="1">
    <location>
        <begin position="153"/>
        <end position="174"/>
    </location>
</feature>
<evidence type="ECO:0000256" key="1">
    <source>
        <dbReference type="SAM" id="MobiDB-lite"/>
    </source>
</evidence>
<gene>
    <name evidence="2" type="ORF">IV203_030019</name>
</gene>
<sequence length="714" mass="78481">MKIAGLISRFENRGGTDPKLSVDQRASLQQGENDQEDSCREFTDKVKASPRTSSPGRLQIRRAIQNLRSPKSPGISRILELDQNDIEQVRVDNSLESNSFQQTTVTSVDETKESNGDLLDRVDASNEEPNIREFLITEHSNRTLVIDNKQKKSQSSKLPDTPWSSRNLGGTSKQIYEDSMIEVSGREVEKSEESRKMQYYEAEYGTLALRDEDPLSTKECYVEDDCSLPPEVAAMSAVSDNKNTKTKAKSSPSLLKSYKIGDVSKKKESAGKFRNNSSLQVTTGNGNSDHQPNSRRRPSTGLLKRLGSNEKTKSSSSKQLEISVKPREIDNSEAIKPPTRSLSAGNLAIAKLKAKSFRERKARSQSPGDEQSTDRKPRPGQKKSVRNLMGKSKDGDSFAIRRDSNENTNPLESPSQPRPPRRIRGRSPGNLVERQDSTSTEQDENSEDDSSKRPILIRLESRGRSPGTIQRSINMSGEVRRSQSPGSLNREGQSQSGGRSPAALKRLSYSSRTKSPGRLTSLKKSSGYSNENSSQSPSASRTAADRKVQGSFRKNGHSFSARCAAESSKEQSNSPTTKTEICFDPQPTSTGAIDIKVSPSSPCKPKSSSRLGEREIVLAGRAQSPERNTIYEIESPKGESMSAKNLSVPRAKSPGALARRPAKNPRATQTKKAQSLFEKTSPSSAHLSPKPRVSKDDNLLIKSGDQPSSFSSFQ</sequence>
<feature type="compositionally biased region" description="Basic residues" evidence="1">
    <location>
        <begin position="352"/>
        <end position="363"/>
    </location>
</feature>
<feature type="compositionally biased region" description="Low complexity" evidence="1">
    <location>
        <begin position="525"/>
        <end position="540"/>
    </location>
</feature>
<organism evidence="2 3">
    <name type="scientific">Nitzschia inconspicua</name>
    <dbReference type="NCBI Taxonomy" id="303405"/>
    <lineage>
        <taxon>Eukaryota</taxon>
        <taxon>Sar</taxon>
        <taxon>Stramenopiles</taxon>
        <taxon>Ochrophyta</taxon>
        <taxon>Bacillariophyta</taxon>
        <taxon>Bacillariophyceae</taxon>
        <taxon>Bacillariophycidae</taxon>
        <taxon>Bacillariales</taxon>
        <taxon>Bacillariaceae</taxon>
        <taxon>Nitzschia</taxon>
    </lineage>
</organism>
<feature type="compositionally biased region" description="Basic and acidic residues" evidence="1">
    <location>
        <begin position="37"/>
        <end position="47"/>
    </location>
</feature>
<dbReference type="EMBL" id="JAGRRH010000007">
    <property type="protein sequence ID" value="KAG7367348.1"/>
    <property type="molecule type" value="Genomic_DNA"/>
</dbReference>
<feature type="compositionally biased region" description="Polar residues" evidence="1">
    <location>
        <begin position="705"/>
        <end position="714"/>
    </location>
</feature>
<protein>
    <submittedName>
        <fullName evidence="2">Uncharacterized protein</fullName>
    </submittedName>
</protein>
<comment type="caution">
    <text evidence="2">The sequence shown here is derived from an EMBL/GenBank/DDBJ whole genome shotgun (WGS) entry which is preliminary data.</text>
</comment>
<evidence type="ECO:0000313" key="3">
    <source>
        <dbReference type="Proteomes" id="UP000693970"/>
    </source>
</evidence>
<evidence type="ECO:0000313" key="2">
    <source>
        <dbReference type="EMBL" id="KAG7367348.1"/>
    </source>
</evidence>
<feature type="compositionally biased region" description="Basic and acidic residues" evidence="1">
    <location>
        <begin position="11"/>
        <end position="22"/>
    </location>
</feature>
<keyword evidence="3" id="KW-1185">Reference proteome</keyword>
<reference evidence="2" key="1">
    <citation type="journal article" date="2021" name="Sci. Rep.">
        <title>Diploid genomic architecture of Nitzschia inconspicua, an elite biomass production diatom.</title>
        <authorList>
            <person name="Oliver A."/>
            <person name="Podell S."/>
            <person name="Pinowska A."/>
            <person name="Traller J.C."/>
            <person name="Smith S.R."/>
            <person name="McClure R."/>
            <person name="Beliaev A."/>
            <person name="Bohutskyi P."/>
            <person name="Hill E.A."/>
            <person name="Rabines A."/>
            <person name="Zheng H."/>
            <person name="Allen L.Z."/>
            <person name="Kuo A."/>
            <person name="Grigoriev I.V."/>
            <person name="Allen A.E."/>
            <person name="Hazlebeck D."/>
            <person name="Allen E.E."/>
        </authorList>
    </citation>
    <scope>NUCLEOTIDE SEQUENCE</scope>
    <source>
        <strain evidence="2">Hildebrandi</strain>
    </source>
</reference>